<dbReference type="InterPro" id="IPR040442">
    <property type="entry name" value="Pyrv_kinase-like_dom_sf"/>
</dbReference>
<dbReference type="OrthoDB" id="9785398at2"/>
<dbReference type="STRING" id="1280954.HPO_10342"/>
<dbReference type="eggNOG" id="COG2513">
    <property type="taxonomic scope" value="Bacteria"/>
</dbReference>
<keyword evidence="2" id="KW-1185">Reference proteome</keyword>
<dbReference type="InterPro" id="IPR039556">
    <property type="entry name" value="ICL/PEPM"/>
</dbReference>
<dbReference type="PANTHER" id="PTHR42905">
    <property type="entry name" value="PHOSPHOENOLPYRUVATE CARBOXYLASE"/>
    <property type="match status" value="1"/>
</dbReference>
<accession>A0A062VIB5</accession>
<dbReference type="PANTHER" id="PTHR42905:SF16">
    <property type="entry name" value="CARBOXYPHOSPHONOENOLPYRUVATE PHOSPHONOMUTASE-LIKE PROTEIN (AFU_ORTHOLOGUE AFUA_5G07230)"/>
    <property type="match status" value="1"/>
</dbReference>
<reference evidence="1 2" key="1">
    <citation type="journal article" date="2014" name="Antonie Van Leeuwenhoek">
        <title>Hyphomonas beringensis sp. nov. and Hyphomonas chukchiensis sp. nov., isolated from surface seawater of the Bering Sea and Chukchi Sea.</title>
        <authorList>
            <person name="Li C."/>
            <person name="Lai Q."/>
            <person name="Li G."/>
            <person name="Dong C."/>
            <person name="Wang J."/>
            <person name="Liao Y."/>
            <person name="Shao Z."/>
        </authorList>
    </citation>
    <scope>NUCLEOTIDE SEQUENCE [LARGE SCALE GENOMIC DNA]</scope>
    <source>
        <strain evidence="1 2">PS728</strain>
    </source>
</reference>
<dbReference type="EMBL" id="ARYM01000011">
    <property type="protein sequence ID" value="KCZ98296.1"/>
    <property type="molecule type" value="Genomic_DNA"/>
</dbReference>
<evidence type="ECO:0008006" key="3">
    <source>
        <dbReference type="Google" id="ProtNLM"/>
    </source>
</evidence>
<evidence type="ECO:0000313" key="2">
    <source>
        <dbReference type="Proteomes" id="UP000027100"/>
    </source>
</evidence>
<dbReference type="CDD" id="cd00377">
    <property type="entry name" value="ICL_PEPM"/>
    <property type="match status" value="1"/>
</dbReference>
<proteinExistence type="predicted"/>
<dbReference type="GO" id="GO:0003824">
    <property type="term" value="F:catalytic activity"/>
    <property type="evidence" value="ECO:0007669"/>
    <property type="project" value="InterPro"/>
</dbReference>
<comment type="caution">
    <text evidence="1">The sequence shown here is derived from an EMBL/GenBank/DDBJ whole genome shotgun (WGS) entry which is preliminary data.</text>
</comment>
<sequence>MPTQTEKLALFRQLHSGDAPLVLVNIWDAGSARTVAAAGAAALATGSASVGGALGFGDGETVPLDAVLENAARITGAVDLPVSLDFEAGYAAGEAGLSENIGRVIDAGAVGINLEDGYPAGDGEGVRPLEEAAARLRAARQAAEAKLPGFWINARTDICLNAKPEAHDALIASVIARGKAYAEAGASSFFVPGLRDMSLIRQVCAGSPLPVNVMAGPEAVSFRALAEAGVRRISYGPFPWRAAMATLASYAKRAGEAG</sequence>
<dbReference type="Gene3D" id="3.20.20.60">
    <property type="entry name" value="Phosphoenolpyruvate-binding domains"/>
    <property type="match status" value="1"/>
</dbReference>
<organism evidence="1 2">
    <name type="scientific">Hyphomonas polymorpha PS728</name>
    <dbReference type="NCBI Taxonomy" id="1280954"/>
    <lineage>
        <taxon>Bacteria</taxon>
        <taxon>Pseudomonadati</taxon>
        <taxon>Pseudomonadota</taxon>
        <taxon>Alphaproteobacteria</taxon>
        <taxon>Hyphomonadales</taxon>
        <taxon>Hyphomonadaceae</taxon>
        <taxon>Hyphomonas</taxon>
    </lineage>
</organism>
<evidence type="ECO:0000313" key="1">
    <source>
        <dbReference type="EMBL" id="KCZ98296.1"/>
    </source>
</evidence>
<name>A0A062VIB5_9PROT</name>
<gene>
    <name evidence="1" type="ORF">HPO_10342</name>
</gene>
<dbReference type="PATRIC" id="fig|1280954.3.peg.2093"/>
<dbReference type="Pfam" id="PF13714">
    <property type="entry name" value="PEP_mutase"/>
    <property type="match status" value="1"/>
</dbReference>
<dbReference type="SUPFAM" id="SSF51621">
    <property type="entry name" value="Phosphoenolpyruvate/pyruvate domain"/>
    <property type="match status" value="1"/>
</dbReference>
<dbReference type="InterPro" id="IPR015813">
    <property type="entry name" value="Pyrv/PenolPyrv_kinase-like_dom"/>
</dbReference>
<dbReference type="RefSeq" id="WP_035598113.1">
    <property type="nucleotide sequence ID" value="NZ_ARYM01000011.1"/>
</dbReference>
<dbReference type="AlphaFoldDB" id="A0A062VIB5"/>
<dbReference type="Proteomes" id="UP000027100">
    <property type="component" value="Unassembled WGS sequence"/>
</dbReference>
<protein>
    <recommendedName>
        <fullName evidence="3">PEP phosphonomutase</fullName>
    </recommendedName>
</protein>